<evidence type="ECO:0000256" key="1">
    <source>
        <dbReference type="ARBA" id="ARBA00022747"/>
    </source>
</evidence>
<gene>
    <name evidence="5" type="ORF">PYK22_01400</name>
</gene>
<feature type="coiled-coil region" evidence="2">
    <location>
        <begin position="334"/>
        <end position="361"/>
    </location>
</feature>
<dbReference type="Gene3D" id="3.40.50.300">
    <property type="entry name" value="P-loop containing nucleotide triphosphate hydrolases"/>
    <property type="match status" value="1"/>
</dbReference>
<sequence length="471" mass="52875">MSRRICVELYREIVKLRPQWASEDDDQGEIKIVMTGSASDPPDWQPHIRNKPRREALAKRFRDPNDPLKLVIVRDMWLTGFDCPSLHTLYLDKPMRGHGLMQAIARVNRVFRDKPGGLVVDYLGLAHELKAALATYTESGGTGQTTLEQERAVALMQEKYEICCGILHGFDWSDWASGDAQARIGLLPAAQEQVLSRVNGKERFLQAVRDLSKAFALAVPHEKALEIRDDVAFFQAVAAALTKTLDVGAHGRAPLLDHAVRQIIARAVAPEGVLDIFAAAGLKKPDLSILSEEFLAEVRGLPQRNLAVELLQKLLKGEISTRRRQNVVQARSFAEMLEQTLRRYQNRAIEAAQVIEELIALARDMRQASARGEKLGLSEEELAFYDALETNDSAVKVLGDETLRTIARELVETVRRNVTIDWTLRENVRAQLRVLVKRILRKYGYPPDKQEKATQTVLEQAALLSVEWAAA</sequence>
<evidence type="ECO:0000259" key="3">
    <source>
        <dbReference type="Pfam" id="PF11867"/>
    </source>
</evidence>
<dbReference type="InterPro" id="IPR051268">
    <property type="entry name" value="Type-I_R_enzyme_R_subunit"/>
</dbReference>
<keyword evidence="5" id="KW-0378">Hydrolase</keyword>
<keyword evidence="2" id="KW-0175">Coiled coil</keyword>
<dbReference type="STRING" id="454194.PYK22_01400"/>
<dbReference type="EMBL" id="CBXV010000004">
    <property type="protein sequence ID" value="CDM65401.1"/>
    <property type="molecule type" value="Genomic_DNA"/>
</dbReference>
<evidence type="ECO:0000313" key="6">
    <source>
        <dbReference type="Proteomes" id="UP000031518"/>
    </source>
</evidence>
<reference evidence="5 6" key="1">
    <citation type="submission" date="2013-12" db="EMBL/GenBank/DDBJ databases">
        <authorList>
            <person name="Stott M."/>
        </authorList>
    </citation>
    <scope>NUCLEOTIDE SEQUENCE [LARGE SCALE GENOMIC DNA]</scope>
    <source>
        <strain evidence="5 6">K22</strain>
    </source>
</reference>
<protein>
    <submittedName>
        <fullName evidence="5">Uncharacterized protein</fullName>
    </submittedName>
</protein>
<dbReference type="InterPro" id="IPR055180">
    <property type="entry name" value="HsdR_RecA-like_helicase_dom_2"/>
</dbReference>
<dbReference type="CDD" id="cd18800">
    <property type="entry name" value="SF2_C_EcoR124I-like"/>
    <property type="match status" value="1"/>
</dbReference>
<dbReference type="InterPro" id="IPR021810">
    <property type="entry name" value="T1RH-like_C"/>
</dbReference>
<dbReference type="PANTHER" id="PTHR30195:SF15">
    <property type="entry name" value="TYPE I RESTRICTION ENZYME HINDI ENDONUCLEASE SUBUNIT"/>
    <property type="match status" value="1"/>
</dbReference>
<proteinExistence type="predicted"/>
<feature type="domain" description="Type I restriction enzyme HindI endonuclease subunit-like C-terminal" evidence="3">
    <location>
        <begin position="139"/>
        <end position="465"/>
    </location>
</feature>
<dbReference type="PANTHER" id="PTHR30195">
    <property type="entry name" value="TYPE I SITE-SPECIFIC DEOXYRIBONUCLEASE PROTEIN SUBUNIT M AND R"/>
    <property type="match status" value="1"/>
</dbReference>
<evidence type="ECO:0000256" key="2">
    <source>
        <dbReference type="SAM" id="Coils"/>
    </source>
</evidence>
<keyword evidence="1" id="KW-0680">Restriction system</keyword>
<dbReference type="InterPro" id="IPR027417">
    <property type="entry name" value="P-loop_NTPase"/>
</dbReference>
<organism evidence="5 6">
    <name type="scientific">Pyrinomonas methylaliphatogenes</name>
    <dbReference type="NCBI Taxonomy" id="454194"/>
    <lineage>
        <taxon>Bacteria</taxon>
        <taxon>Pseudomonadati</taxon>
        <taxon>Acidobacteriota</taxon>
        <taxon>Blastocatellia</taxon>
        <taxon>Blastocatellales</taxon>
        <taxon>Pyrinomonadaceae</taxon>
        <taxon>Pyrinomonas</taxon>
    </lineage>
</organism>
<evidence type="ECO:0000313" key="5">
    <source>
        <dbReference type="EMBL" id="CDM65401.1"/>
    </source>
</evidence>
<dbReference type="GO" id="GO:0016787">
    <property type="term" value="F:hydrolase activity"/>
    <property type="evidence" value="ECO:0007669"/>
    <property type="project" value="UniProtKB-KW"/>
</dbReference>
<reference evidence="5 6" key="2">
    <citation type="submission" date="2015-01" db="EMBL/GenBank/DDBJ databases">
        <title>Complete genome sequence of Pyrinomonas methylaliphatogenes type strain K22T.</title>
        <authorList>
            <person name="Lee K.C.Y."/>
            <person name="Power J.F."/>
            <person name="Dunfield P.F."/>
            <person name="Morgan X.C."/>
            <person name="Huttenhower C."/>
            <person name="Stott M.B."/>
        </authorList>
    </citation>
    <scope>NUCLEOTIDE SEQUENCE [LARGE SCALE GENOMIC DNA]</scope>
    <source>
        <strain evidence="5 6">K22</strain>
    </source>
</reference>
<keyword evidence="6" id="KW-1185">Reference proteome</keyword>
<dbReference type="Proteomes" id="UP000031518">
    <property type="component" value="Unassembled WGS sequence"/>
</dbReference>
<name>A0A0B6WWC2_9BACT</name>
<evidence type="ECO:0000259" key="4">
    <source>
        <dbReference type="Pfam" id="PF22679"/>
    </source>
</evidence>
<dbReference type="AlphaFoldDB" id="A0A0B6WWC2"/>
<dbReference type="GO" id="GO:0009307">
    <property type="term" value="P:DNA restriction-modification system"/>
    <property type="evidence" value="ECO:0007669"/>
    <property type="project" value="UniProtKB-KW"/>
</dbReference>
<dbReference type="Pfam" id="PF11867">
    <property type="entry name" value="T1RH-like_C"/>
    <property type="match status" value="1"/>
</dbReference>
<accession>A0A0B6WWC2</accession>
<feature type="domain" description="Restriction endonuclease type I HsdR second RecA-like helicase" evidence="4">
    <location>
        <begin position="55"/>
        <end position="122"/>
    </location>
</feature>
<dbReference type="Pfam" id="PF22679">
    <property type="entry name" value="T1R_D3-like"/>
    <property type="match status" value="1"/>
</dbReference>